<dbReference type="PANTHER" id="PTHR47926:SF436">
    <property type="entry name" value="PENTATRICOPEPTIDE REPEAT-CONTAINING PROTEIN ELI1, CHLOROPLASTIC-LIKE ISOFORM X2"/>
    <property type="match status" value="1"/>
</dbReference>
<evidence type="ECO:0000256" key="2">
    <source>
        <dbReference type="PROSITE-ProRule" id="PRU00708"/>
    </source>
</evidence>
<dbReference type="PANTHER" id="PTHR47926">
    <property type="entry name" value="PENTATRICOPEPTIDE REPEAT-CONTAINING PROTEIN"/>
    <property type="match status" value="1"/>
</dbReference>
<feature type="non-terminal residue" evidence="3">
    <location>
        <position position="1"/>
    </location>
</feature>
<keyword evidence="1" id="KW-0677">Repeat</keyword>
<evidence type="ECO:0000313" key="4">
    <source>
        <dbReference type="Proteomes" id="UP000015453"/>
    </source>
</evidence>
<dbReference type="InterPro" id="IPR046960">
    <property type="entry name" value="PPR_At4g14850-like_plant"/>
</dbReference>
<evidence type="ECO:0000313" key="3">
    <source>
        <dbReference type="EMBL" id="EPS59120.1"/>
    </source>
</evidence>
<gene>
    <name evidence="3" type="ORF">M569_15689</name>
</gene>
<dbReference type="InterPro" id="IPR002885">
    <property type="entry name" value="PPR_rpt"/>
</dbReference>
<evidence type="ECO:0008006" key="5">
    <source>
        <dbReference type="Google" id="ProtNLM"/>
    </source>
</evidence>
<dbReference type="Gene3D" id="1.25.40.10">
    <property type="entry name" value="Tetratricopeptide repeat domain"/>
    <property type="match status" value="3"/>
</dbReference>
<accession>S8BWX6</accession>
<dbReference type="OrthoDB" id="185373at2759"/>
<name>S8BWX6_9LAMI</name>
<dbReference type="AlphaFoldDB" id="S8BWX6"/>
<proteinExistence type="predicted"/>
<dbReference type="Pfam" id="PF01535">
    <property type="entry name" value="PPR"/>
    <property type="match status" value="3"/>
</dbReference>
<dbReference type="InterPro" id="IPR011990">
    <property type="entry name" value="TPR-like_helical_dom_sf"/>
</dbReference>
<dbReference type="FunFam" id="1.25.40.10:FF:000090">
    <property type="entry name" value="Pentatricopeptide repeat-containing protein, chloroplastic"/>
    <property type="match status" value="1"/>
</dbReference>
<dbReference type="NCBIfam" id="TIGR00756">
    <property type="entry name" value="PPR"/>
    <property type="match status" value="2"/>
</dbReference>
<dbReference type="PROSITE" id="PS51375">
    <property type="entry name" value="PPR"/>
    <property type="match status" value="2"/>
</dbReference>
<organism evidence="3 4">
    <name type="scientific">Genlisea aurea</name>
    <dbReference type="NCBI Taxonomy" id="192259"/>
    <lineage>
        <taxon>Eukaryota</taxon>
        <taxon>Viridiplantae</taxon>
        <taxon>Streptophyta</taxon>
        <taxon>Embryophyta</taxon>
        <taxon>Tracheophyta</taxon>
        <taxon>Spermatophyta</taxon>
        <taxon>Magnoliopsida</taxon>
        <taxon>eudicotyledons</taxon>
        <taxon>Gunneridae</taxon>
        <taxon>Pentapetalae</taxon>
        <taxon>asterids</taxon>
        <taxon>lamiids</taxon>
        <taxon>Lamiales</taxon>
        <taxon>Lentibulariaceae</taxon>
        <taxon>Genlisea</taxon>
    </lineage>
</organism>
<sequence length="456" mass="49551">FDLIRCRSSFNYNAVVRVHTLLGCPSVALGYFVRMRRESVSPDFHTFPFLLKACGLLPDSLFLARALHSGLIKFGFPVDLFVCNTLACTYCRFGDTAAAKGVLEGNPYRDVVGFNVLIDGLVKAGEIDHARKVFDEMPERDSVSWSTLVAGYAKENRCAEAIRTFDRMAESRVKFNNVALVSVLSACARIGQLSKGKQIHHHIVANGIELDSYLATALVDLYAKCGCIDTAEKVFSLCRDKNNTALWNSILVGLGIHGSGSRLLHYFSRMTDSGIKPDRISLLGTLAGCSHSGLIGEAMAIFASMETLYGVPRDAKHYACVVDLLARAGYVEEAAEVVIRGGAPDGGDVVFSWEGLLGGCKIHGNVGVAEAAALRVMESKPEDGGVYSELAHVYAGSQRWDDVAKVRMLRDGRKGVEKVAGWSSIQLNGEKEMHEFVSGDSLHPLSGEIYFLLNGL</sequence>
<dbReference type="Proteomes" id="UP000015453">
    <property type="component" value="Unassembled WGS sequence"/>
</dbReference>
<feature type="repeat" description="PPR" evidence="2">
    <location>
        <begin position="110"/>
        <end position="144"/>
    </location>
</feature>
<dbReference type="InterPro" id="IPR046848">
    <property type="entry name" value="E_motif"/>
</dbReference>
<dbReference type="FunFam" id="1.25.40.10:FF:000348">
    <property type="entry name" value="Pentatricopeptide repeat-containing protein chloroplastic"/>
    <property type="match status" value="1"/>
</dbReference>
<dbReference type="GO" id="GO:0003723">
    <property type="term" value="F:RNA binding"/>
    <property type="evidence" value="ECO:0007669"/>
    <property type="project" value="InterPro"/>
</dbReference>
<dbReference type="EMBL" id="AUSU01008623">
    <property type="protein sequence ID" value="EPS59120.1"/>
    <property type="molecule type" value="Genomic_DNA"/>
</dbReference>
<dbReference type="Pfam" id="PF20431">
    <property type="entry name" value="E_motif"/>
    <property type="match status" value="1"/>
</dbReference>
<dbReference type="GO" id="GO:0009451">
    <property type="term" value="P:RNA modification"/>
    <property type="evidence" value="ECO:0007669"/>
    <property type="project" value="InterPro"/>
</dbReference>
<evidence type="ECO:0000256" key="1">
    <source>
        <dbReference type="ARBA" id="ARBA00022737"/>
    </source>
</evidence>
<feature type="repeat" description="PPR" evidence="2">
    <location>
        <begin position="243"/>
        <end position="277"/>
    </location>
</feature>
<feature type="non-terminal residue" evidence="3">
    <location>
        <position position="456"/>
    </location>
</feature>
<protein>
    <recommendedName>
        <fullName evidence="5">Pentatricopeptide repeat-containing protein</fullName>
    </recommendedName>
</protein>
<reference evidence="3 4" key="1">
    <citation type="journal article" date="2013" name="BMC Genomics">
        <title>The miniature genome of a carnivorous plant Genlisea aurea contains a low number of genes and short non-coding sequences.</title>
        <authorList>
            <person name="Leushkin E.V."/>
            <person name="Sutormin R.A."/>
            <person name="Nabieva E.R."/>
            <person name="Penin A.A."/>
            <person name="Kondrashov A.S."/>
            <person name="Logacheva M.D."/>
        </authorList>
    </citation>
    <scope>NUCLEOTIDE SEQUENCE [LARGE SCALE GENOMIC DNA]</scope>
</reference>
<dbReference type="Pfam" id="PF13041">
    <property type="entry name" value="PPR_2"/>
    <property type="match status" value="1"/>
</dbReference>
<comment type="caution">
    <text evidence="3">The sequence shown here is derived from an EMBL/GenBank/DDBJ whole genome shotgun (WGS) entry which is preliminary data.</text>
</comment>
<keyword evidence="4" id="KW-1185">Reference proteome</keyword>